<dbReference type="InterPro" id="IPR002213">
    <property type="entry name" value="UDP_glucos_trans"/>
</dbReference>
<dbReference type="PANTHER" id="PTHR48050:SF13">
    <property type="entry name" value="STEROL 3-BETA-GLUCOSYLTRANSFERASE UGT80A2"/>
    <property type="match status" value="1"/>
</dbReference>
<accession>A0A1A7C8Q9</accession>
<dbReference type="PATRIC" id="fig|1747903.4.peg.5074"/>
<dbReference type="GO" id="GO:0016758">
    <property type="term" value="F:hexosyltransferase activity"/>
    <property type="evidence" value="ECO:0007669"/>
    <property type="project" value="InterPro"/>
</dbReference>
<dbReference type="CDD" id="cd03784">
    <property type="entry name" value="GT1_Gtf-like"/>
    <property type="match status" value="1"/>
</dbReference>
<dbReference type="RefSeq" id="WP_082988658.1">
    <property type="nucleotide sequence ID" value="NZ_LOCQ01000033.1"/>
</dbReference>
<dbReference type="SUPFAM" id="SSF53756">
    <property type="entry name" value="UDP-Glycosyltransferase/glycogen phosphorylase"/>
    <property type="match status" value="1"/>
</dbReference>
<dbReference type="GO" id="GO:0008194">
    <property type="term" value="F:UDP-glycosyltransferase activity"/>
    <property type="evidence" value="ECO:0007669"/>
    <property type="project" value="InterPro"/>
</dbReference>
<feature type="domain" description="Glycosyl transferase family 28 C-terminal" evidence="2">
    <location>
        <begin position="306"/>
        <end position="402"/>
    </location>
</feature>
<evidence type="ECO:0000256" key="1">
    <source>
        <dbReference type="ARBA" id="ARBA00022679"/>
    </source>
</evidence>
<keyword evidence="1 3" id="KW-0808">Transferase</keyword>
<protein>
    <submittedName>
        <fullName evidence="3">UDP:flavonoid glycosyltransferase YjiC, YdhE family</fullName>
    </submittedName>
</protein>
<dbReference type="InterPro" id="IPR050426">
    <property type="entry name" value="Glycosyltransferase_28"/>
</dbReference>
<sequence length="442" mass="46216">MAAETVRMRHFGVVAPAFPSHFSAMEALSVALIERGHQVTFLHRAEAARWLGDARIGFHALGRSSHPAGTLAAALRRAANPGSPWGLRRVIGDMADTTGMFCRELPQAVKSLGIDVILGDQMEAAAGMVAQALSLPFISVACALPINREAGVPLPVMPFAAGRDERAVRMCQGSSDVYDWLMAPHRRSIAANAQALGLPVRDGMHDWLSPWLQLSQTVAGFDFPRLQAPAHLHHVGPLRGAPGGSRTIDTSGAPDLAEVGADRPFIFASLGTLQGHRHALLLRIAKGCRLAGAQLLVAHCGGLDALQCEQLKQAGATWVCAFADQQAVLARADAVVSHAGLNTVMDAIAAGTPVLAVPIAFDQPGVAARIAHAGIGLRASARWASPARIAAQLRRLLDEPAFARRCTALANAVRTAGGTARAADLVEAALQTSGHDAGAALA</sequence>
<evidence type="ECO:0000259" key="2">
    <source>
        <dbReference type="Pfam" id="PF04101"/>
    </source>
</evidence>
<dbReference type="Pfam" id="PF04101">
    <property type="entry name" value="Glyco_tran_28_C"/>
    <property type="match status" value="1"/>
</dbReference>
<comment type="caution">
    <text evidence="3">The sequence shown here is derived from an EMBL/GenBank/DDBJ whole genome shotgun (WGS) entry which is preliminary data.</text>
</comment>
<dbReference type="InterPro" id="IPR007235">
    <property type="entry name" value="Glyco_trans_28_C"/>
</dbReference>
<keyword evidence="4" id="KW-1185">Reference proteome</keyword>
<dbReference type="EMBL" id="LOCQ01000033">
    <property type="protein sequence ID" value="OBV41394.1"/>
    <property type="molecule type" value="Genomic_DNA"/>
</dbReference>
<dbReference type="PROSITE" id="PS00375">
    <property type="entry name" value="UDPGT"/>
    <property type="match status" value="1"/>
</dbReference>
<dbReference type="STRING" id="1747903.ASR47_103023"/>
<dbReference type="AlphaFoldDB" id="A0A1A7C8Q9"/>
<dbReference type="Proteomes" id="UP000092713">
    <property type="component" value="Unassembled WGS sequence"/>
</dbReference>
<evidence type="ECO:0000313" key="3">
    <source>
        <dbReference type="EMBL" id="OBV41394.1"/>
    </source>
</evidence>
<reference evidence="3 4" key="1">
    <citation type="submission" date="2016-04" db="EMBL/GenBank/DDBJ databases">
        <title>Draft genome sequence of Janthinobacterium psychrotolerans sp. nov., isolated from freshwater sediments in Denmark.</title>
        <authorList>
            <person name="Gong X."/>
            <person name="Skrivergaard S."/>
            <person name="Korsgaard B.S."/>
            <person name="Schreiber L."/>
            <person name="Marshall I.P."/>
            <person name="Finster K."/>
            <person name="Schramm A."/>
        </authorList>
    </citation>
    <scope>NUCLEOTIDE SEQUENCE [LARGE SCALE GENOMIC DNA]</scope>
    <source>
        <strain evidence="3 4">S3-2</strain>
    </source>
</reference>
<gene>
    <name evidence="3" type="ORF">ASR47_103023</name>
</gene>
<dbReference type="Gene3D" id="3.40.50.2000">
    <property type="entry name" value="Glycogen Phosphorylase B"/>
    <property type="match status" value="2"/>
</dbReference>
<dbReference type="InterPro" id="IPR035595">
    <property type="entry name" value="UDP_glycos_trans_CS"/>
</dbReference>
<name>A0A1A7C8Q9_9BURK</name>
<dbReference type="PANTHER" id="PTHR48050">
    <property type="entry name" value="STEROL 3-BETA-GLUCOSYLTRANSFERASE"/>
    <property type="match status" value="1"/>
</dbReference>
<evidence type="ECO:0000313" key="4">
    <source>
        <dbReference type="Proteomes" id="UP000092713"/>
    </source>
</evidence>
<dbReference type="GO" id="GO:0017000">
    <property type="term" value="P:antibiotic biosynthetic process"/>
    <property type="evidence" value="ECO:0007669"/>
    <property type="project" value="UniProtKB-ARBA"/>
</dbReference>
<organism evidence="3 4">
    <name type="scientific">Janthinobacterium psychrotolerans</name>
    <dbReference type="NCBI Taxonomy" id="1747903"/>
    <lineage>
        <taxon>Bacteria</taxon>
        <taxon>Pseudomonadati</taxon>
        <taxon>Pseudomonadota</taxon>
        <taxon>Betaproteobacteria</taxon>
        <taxon>Burkholderiales</taxon>
        <taxon>Oxalobacteraceae</taxon>
        <taxon>Janthinobacterium</taxon>
    </lineage>
</organism>
<proteinExistence type="predicted"/>